<proteinExistence type="predicted"/>
<dbReference type="InterPro" id="IPR011249">
    <property type="entry name" value="Metalloenz_LuxS/M16"/>
</dbReference>
<evidence type="ECO:0000313" key="3">
    <source>
        <dbReference type="EMBL" id="EDM24215.1"/>
    </source>
</evidence>
<dbReference type="Proteomes" id="UP000003288">
    <property type="component" value="Unassembled WGS sequence"/>
</dbReference>
<comment type="caution">
    <text evidence="3">The sequence shown here is derived from an EMBL/GenBank/DDBJ whole genome shotgun (WGS) entry which is preliminary data.</text>
</comment>
<evidence type="ECO:0000259" key="1">
    <source>
        <dbReference type="Pfam" id="PF00675"/>
    </source>
</evidence>
<feature type="domain" description="Peptidase M16 C-terminal" evidence="2">
    <location>
        <begin position="151"/>
        <end position="314"/>
    </location>
</feature>
<dbReference type="InterPro" id="IPR007863">
    <property type="entry name" value="Peptidase_M16_C"/>
</dbReference>
<dbReference type="PANTHER" id="PTHR11851">
    <property type="entry name" value="METALLOPROTEASE"/>
    <property type="match status" value="1"/>
</dbReference>
<dbReference type="SUPFAM" id="SSF63411">
    <property type="entry name" value="LuxS/MPP-like metallohydrolase"/>
    <property type="match status" value="2"/>
</dbReference>
<dbReference type="Gene3D" id="3.30.830.10">
    <property type="entry name" value="Metalloenzyme, LuxS/M16 peptidase-like"/>
    <property type="match status" value="2"/>
</dbReference>
<dbReference type="AlphaFoldDB" id="A0AAI9F2X6"/>
<dbReference type="GO" id="GO:0046872">
    <property type="term" value="F:metal ion binding"/>
    <property type="evidence" value="ECO:0007669"/>
    <property type="project" value="InterPro"/>
</dbReference>
<name>A0AAI9F2X6_9BACT</name>
<reference evidence="3 4" key="1">
    <citation type="journal article" date="2011" name="Stand. Genomic Sci.">
        <title>Draft genome sequence of Caminibacter mediatlanticus strain TB-2, an epsilonproteobacterium isolated from a deep-sea hydrothermal vent.</title>
        <authorList>
            <person name="Giovannelli D."/>
            <person name="Ferriera S."/>
            <person name="Johnson J."/>
            <person name="Kravitz S."/>
            <person name="Perez-Rodriguez I."/>
            <person name="Ricci J."/>
            <person name="O'Brien C."/>
            <person name="Voordeckers J.W."/>
            <person name="Bini E."/>
            <person name="Vetriani C."/>
        </authorList>
    </citation>
    <scope>NUCLEOTIDE SEQUENCE [LARGE SCALE GENOMIC DNA]</scope>
    <source>
        <strain evidence="3 4">TB-2</strain>
    </source>
</reference>
<dbReference type="InterPro" id="IPR011765">
    <property type="entry name" value="Pept_M16_N"/>
</dbReference>
<protein>
    <submittedName>
        <fullName evidence="3">Peptidase M16-like protein</fullName>
    </submittedName>
</protein>
<dbReference type="Pfam" id="PF00675">
    <property type="entry name" value="Peptidase_M16"/>
    <property type="match status" value="1"/>
</dbReference>
<dbReference type="RefSeq" id="WP_007472943.1">
    <property type="nucleotide sequence ID" value="NZ_ABCJ01000001.1"/>
</dbReference>
<feature type="domain" description="Peptidase M16 N-terminal" evidence="1">
    <location>
        <begin position="21"/>
        <end position="145"/>
    </location>
</feature>
<dbReference type="InterPro" id="IPR050361">
    <property type="entry name" value="MPP/UQCRC_Complex"/>
</dbReference>
<dbReference type="EMBL" id="ABCJ01000001">
    <property type="protein sequence ID" value="EDM24215.1"/>
    <property type="molecule type" value="Genomic_DNA"/>
</dbReference>
<dbReference type="PANTHER" id="PTHR11851:SF225">
    <property type="entry name" value="NON-PEPTIDASE HOMOLOG YMXG"/>
    <property type="match status" value="1"/>
</dbReference>
<evidence type="ECO:0000259" key="2">
    <source>
        <dbReference type="Pfam" id="PF05193"/>
    </source>
</evidence>
<dbReference type="Pfam" id="PF05193">
    <property type="entry name" value="Peptidase_M16_C"/>
    <property type="match status" value="1"/>
</dbReference>
<gene>
    <name evidence="3" type="ORF">CMTB2_01828</name>
</gene>
<accession>A0AAI9F2X6</accession>
<sequence length="382" mass="44512">MYLIYEKDNLGRSILELVFKNTGSIYSKDGVAYFLAHMLNTKGTLKEKESFYKKLEEKAINLQTSTNKEYSTISLTFLNEKSNFAIKKLLELLSNPNFTQEPFVKSKEEIIAKKKNLQNNNDYIASKNLFKVMFKNTLLEKETIGENIEDISLEDIKNHFKYYAKENVVFINGGKKIEIEPFLEILPNTKPKKEKFYIPKNGKIVEKKEVEQSYIYFGAPFEVDKNEFYLAKIATFILGAGGFGSRMMEEIRVKRGYAYSAYAMNDFKRSYKIIKGHLQTKLENQEDAIKLVKELINEFINKGITKEELQSAKKFLLGSEPLRNETLSQKLLRKFNEYYLNLGEGYFEKELKLIEKVTVDEVNEFIKKHNEIENLSFSIVTK</sequence>
<evidence type="ECO:0000313" key="4">
    <source>
        <dbReference type="Proteomes" id="UP000003288"/>
    </source>
</evidence>
<organism evidence="3 4">
    <name type="scientific">Caminibacter mediatlanticus TB-2</name>
    <dbReference type="NCBI Taxonomy" id="391592"/>
    <lineage>
        <taxon>Bacteria</taxon>
        <taxon>Pseudomonadati</taxon>
        <taxon>Campylobacterota</taxon>
        <taxon>Epsilonproteobacteria</taxon>
        <taxon>Nautiliales</taxon>
        <taxon>Nautiliaceae</taxon>
        <taxon>Caminibacter</taxon>
    </lineage>
</organism>